<evidence type="ECO:0000256" key="4">
    <source>
        <dbReference type="ARBA" id="ARBA00022670"/>
    </source>
</evidence>
<keyword evidence="5" id="KW-0479">Metal-binding</keyword>
<keyword evidence="6" id="KW-0378">Hydrolase</keyword>
<gene>
    <name evidence="12" type="ORF">UFOPK3381_01017</name>
</gene>
<feature type="domain" description="ERAP1-like C-terminal" evidence="10">
    <location>
        <begin position="516"/>
        <end position="819"/>
    </location>
</feature>
<dbReference type="GO" id="GO:0008270">
    <property type="term" value="F:zinc ion binding"/>
    <property type="evidence" value="ECO:0007669"/>
    <property type="project" value="InterPro"/>
</dbReference>
<dbReference type="Gene3D" id="2.60.40.1910">
    <property type="match status" value="1"/>
</dbReference>
<dbReference type="Gene3D" id="1.10.390.10">
    <property type="entry name" value="Neutral Protease Domain 2"/>
    <property type="match status" value="1"/>
</dbReference>
<dbReference type="InterPro" id="IPR027268">
    <property type="entry name" value="Peptidase_M4/M1_CTD_sf"/>
</dbReference>
<dbReference type="SUPFAM" id="SSF63737">
    <property type="entry name" value="Leukotriene A4 hydrolase N-terminal domain"/>
    <property type="match status" value="1"/>
</dbReference>
<dbReference type="FunFam" id="2.60.40.1730:FF:000002">
    <property type="entry name" value="Aminopeptidase"/>
    <property type="match status" value="1"/>
</dbReference>
<dbReference type="GO" id="GO:0005737">
    <property type="term" value="C:cytoplasm"/>
    <property type="evidence" value="ECO:0007669"/>
    <property type="project" value="TreeGrafter"/>
</dbReference>
<keyword evidence="3" id="KW-0031">Aminopeptidase</keyword>
<dbReference type="PANTHER" id="PTHR11533">
    <property type="entry name" value="PROTEASE M1 ZINC METALLOPROTEASE"/>
    <property type="match status" value="1"/>
</dbReference>
<dbReference type="EMBL" id="CAFBLN010000045">
    <property type="protein sequence ID" value="CAB4874790.1"/>
    <property type="molecule type" value="Genomic_DNA"/>
</dbReference>
<dbReference type="Pfam" id="PF17900">
    <property type="entry name" value="Peptidase_M1_N"/>
    <property type="match status" value="1"/>
</dbReference>
<feature type="domain" description="Peptidase M1 membrane alanine aminopeptidase" evidence="9">
    <location>
        <begin position="233"/>
        <end position="447"/>
    </location>
</feature>
<evidence type="ECO:0000256" key="6">
    <source>
        <dbReference type="ARBA" id="ARBA00022801"/>
    </source>
</evidence>
<dbReference type="SUPFAM" id="SSF55486">
    <property type="entry name" value="Metalloproteases ('zincins'), catalytic domain"/>
    <property type="match status" value="1"/>
</dbReference>
<dbReference type="FunFam" id="1.10.390.10:FF:000001">
    <property type="entry name" value="Aminopeptidase"/>
    <property type="match status" value="1"/>
</dbReference>
<dbReference type="InterPro" id="IPR014782">
    <property type="entry name" value="Peptidase_M1_dom"/>
</dbReference>
<protein>
    <submittedName>
        <fullName evidence="12">Unannotated protein</fullName>
    </submittedName>
</protein>
<evidence type="ECO:0000256" key="8">
    <source>
        <dbReference type="ARBA" id="ARBA00023049"/>
    </source>
</evidence>
<comment type="cofactor">
    <cofactor evidence="1">
        <name>Zn(2+)</name>
        <dbReference type="ChEBI" id="CHEBI:29105"/>
    </cofactor>
</comment>
<keyword evidence="7" id="KW-0862">Zinc</keyword>
<dbReference type="GO" id="GO:0043171">
    <property type="term" value="P:peptide catabolic process"/>
    <property type="evidence" value="ECO:0007669"/>
    <property type="project" value="TreeGrafter"/>
</dbReference>
<dbReference type="AlphaFoldDB" id="A0A6J7E123"/>
<proteinExistence type="inferred from homology"/>
<dbReference type="Pfam" id="PF11838">
    <property type="entry name" value="ERAP1_C"/>
    <property type="match status" value="1"/>
</dbReference>
<sequence>MTTNPYRLPRTVVPSNYQIHLTPDLEKFTFAGRVEIDLDINESVTSFALNAKELELATASVTVGSQTLVSTPPSYDDEYETATFTFDEPLPTGSGVATITFTGILNDQLHGFYRSTYTDNNGVKHTIATTQFESHDARKAFPCWDEPAFKATYEVTLVVPSHLAAYSNSAVIRETDLGNAKREVVFDRTMKMSTYLVAFVVGPFESTDEVIVRGVPMRVIYPIGKGHLTEVGMETAVHAIEFFSDYFDISYPGDKLDLIAIPDFAAGAMENLGLVTFRDTALLVDHKTGAHSDIERVAEVVNHEIAHMWFGDLVTMEWWEGIWLNEAFATFMESICTDHFRPQWQKWVGFNPARDMAFNVDGLHSTRAIEYEVVSPNDCRGMFDVLTYIKGCAVLRMLEQYLGEETFRDGIRLYLKKHAYGNTVTKDLWSALEASSGQPVGAIMDTWILQGGHPLLRVENGTISQSPFSYLPPQDKSAIGSLWQVPVLSREIGSTTINKQLLTSASAQLATSGVAVVNAGGSGFYRTAYGNTELAAIAANLTELDVLERAVLFSDTWAAVMVGGATLQGLLTLATGLTDLDEPSTWSVIGQAIGMIDRIANDEERAELGGVVRRLYQPVLQRLTWNPAAGESEQAGELRGMVVEMLGIYGHDSDVIAEALRRFDANEVSGDLARAIVMIAADQHRPGTSAILEERRKSATTPQDEQRYLFALAGIPSEAVALETLEKCLTEFRSQDAPFLMGAMIANRSIGEFVWRWISERWDQLTDHFIPDMHAMMLGGVVTLFKNGDLAREVRAFHESRPLESRHVTLIQMLDRLERGALFGERVRGTLLETLRSLN</sequence>
<dbReference type="InterPro" id="IPR034016">
    <property type="entry name" value="M1_APN-typ"/>
</dbReference>
<comment type="similarity">
    <text evidence="2">Belongs to the peptidase M1 family.</text>
</comment>
<dbReference type="CDD" id="cd09601">
    <property type="entry name" value="M1_APN-Q_like"/>
    <property type="match status" value="1"/>
</dbReference>
<dbReference type="GO" id="GO:0005615">
    <property type="term" value="C:extracellular space"/>
    <property type="evidence" value="ECO:0007669"/>
    <property type="project" value="TreeGrafter"/>
</dbReference>
<evidence type="ECO:0000313" key="12">
    <source>
        <dbReference type="EMBL" id="CAB4874790.1"/>
    </source>
</evidence>
<keyword evidence="4" id="KW-0645">Protease</keyword>
<dbReference type="InterPro" id="IPR024571">
    <property type="entry name" value="ERAP1-like_C_dom"/>
</dbReference>
<dbReference type="Pfam" id="PF01433">
    <property type="entry name" value="Peptidase_M1"/>
    <property type="match status" value="1"/>
</dbReference>
<name>A0A6J7E123_9ZZZZ</name>
<dbReference type="GO" id="GO:0070006">
    <property type="term" value="F:metalloaminopeptidase activity"/>
    <property type="evidence" value="ECO:0007669"/>
    <property type="project" value="TreeGrafter"/>
</dbReference>
<dbReference type="InterPro" id="IPR001930">
    <property type="entry name" value="Peptidase_M1"/>
</dbReference>
<evidence type="ECO:0000259" key="11">
    <source>
        <dbReference type="Pfam" id="PF17900"/>
    </source>
</evidence>
<dbReference type="Gene3D" id="2.60.40.1730">
    <property type="entry name" value="tricorn interacting facor f3 domain"/>
    <property type="match status" value="1"/>
</dbReference>
<dbReference type="InterPro" id="IPR050344">
    <property type="entry name" value="Peptidase_M1_aminopeptidases"/>
</dbReference>
<dbReference type="GO" id="GO:0016020">
    <property type="term" value="C:membrane"/>
    <property type="evidence" value="ECO:0007669"/>
    <property type="project" value="TreeGrafter"/>
</dbReference>
<keyword evidence="8" id="KW-0482">Metalloprotease</keyword>
<dbReference type="Gene3D" id="1.25.50.20">
    <property type="match status" value="1"/>
</dbReference>
<evidence type="ECO:0000256" key="2">
    <source>
        <dbReference type="ARBA" id="ARBA00010136"/>
    </source>
</evidence>
<dbReference type="GO" id="GO:0042277">
    <property type="term" value="F:peptide binding"/>
    <property type="evidence" value="ECO:0007669"/>
    <property type="project" value="TreeGrafter"/>
</dbReference>
<dbReference type="GO" id="GO:0006508">
    <property type="term" value="P:proteolysis"/>
    <property type="evidence" value="ECO:0007669"/>
    <property type="project" value="UniProtKB-KW"/>
</dbReference>
<evidence type="ECO:0000256" key="3">
    <source>
        <dbReference type="ARBA" id="ARBA00022438"/>
    </source>
</evidence>
<reference evidence="12" key="1">
    <citation type="submission" date="2020-05" db="EMBL/GenBank/DDBJ databases">
        <authorList>
            <person name="Chiriac C."/>
            <person name="Salcher M."/>
            <person name="Ghai R."/>
            <person name="Kavagutti S V."/>
        </authorList>
    </citation>
    <scope>NUCLEOTIDE SEQUENCE</scope>
</reference>
<evidence type="ECO:0000259" key="10">
    <source>
        <dbReference type="Pfam" id="PF11838"/>
    </source>
</evidence>
<dbReference type="InterPro" id="IPR042097">
    <property type="entry name" value="Aminopeptidase_N-like_N_sf"/>
</dbReference>
<organism evidence="12">
    <name type="scientific">freshwater metagenome</name>
    <dbReference type="NCBI Taxonomy" id="449393"/>
    <lineage>
        <taxon>unclassified sequences</taxon>
        <taxon>metagenomes</taxon>
        <taxon>ecological metagenomes</taxon>
    </lineage>
</organism>
<evidence type="ECO:0000256" key="1">
    <source>
        <dbReference type="ARBA" id="ARBA00001947"/>
    </source>
</evidence>
<feature type="domain" description="Aminopeptidase N-like N-terminal" evidence="11">
    <location>
        <begin position="13"/>
        <end position="196"/>
    </location>
</feature>
<dbReference type="PANTHER" id="PTHR11533:SF174">
    <property type="entry name" value="PUROMYCIN-SENSITIVE AMINOPEPTIDASE-RELATED"/>
    <property type="match status" value="1"/>
</dbReference>
<dbReference type="InterPro" id="IPR045357">
    <property type="entry name" value="Aminopeptidase_N-like_N"/>
</dbReference>
<accession>A0A6J7E123</accession>
<evidence type="ECO:0000259" key="9">
    <source>
        <dbReference type="Pfam" id="PF01433"/>
    </source>
</evidence>
<evidence type="ECO:0000256" key="5">
    <source>
        <dbReference type="ARBA" id="ARBA00022723"/>
    </source>
</evidence>
<evidence type="ECO:0000256" key="7">
    <source>
        <dbReference type="ARBA" id="ARBA00022833"/>
    </source>
</evidence>
<dbReference type="PRINTS" id="PR00756">
    <property type="entry name" value="ALADIPTASE"/>
</dbReference>